<accession>A0AAN8FQL5</accession>
<keyword evidence="2" id="KW-1185">Reference proteome</keyword>
<protein>
    <recommendedName>
        <fullName evidence="3">ET module</fullName>
    </recommendedName>
</protein>
<organism evidence="1 2">
    <name type="scientific">Trichostrongylus colubriformis</name>
    <name type="common">Black scour worm</name>
    <dbReference type="NCBI Taxonomy" id="6319"/>
    <lineage>
        <taxon>Eukaryota</taxon>
        <taxon>Metazoa</taxon>
        <taxon>Ecdysozoa</taxon>
        <taxon>Nematoda</taxon>
        <taxon>Chromadorea</taxon>
        <taxon>Rhabditida</taxon>
        <taxon>Rhabditina</taxon>
        <taxon>Rhabditomorpha</taxon>
        <taxon>Strongyloidea</taxon>
        <taxon>Trichostrongylidae</taxon>
        <taxon>Trichostrongylus</taxon>
    </lineage>
</organism>
<proteinExistence type="predicted"/>
<comment type="caution">
    <text evidence="1">The sequence shown here is derived from an EMBL/GenBank/DDBJ whole genome shotgun (WGS) entry which is preliminary data.</text>
</comment>
<evidence type="ECO:0000313" key="2">
    <source>
        <dbReference type="Proteomes" id="UP001331761"/>
    </source>
</evidence>
<name>A0AAN8FQL5_TRICO</name>
<dbReference type="Pfam" id="PF01684">
    <property type="entry name" value="ET"/>
    <property type="match status" value="4"/>
</dbReference>
<dbReference type="Proteomes" id="UP001331761">
    <property type="component" value="Unassembled WGS sequence"/>
</dbReference>
<dbReference type="EMBL" id="WIXE01006224">
    <property type="protein sequence ID" value="KAK5981489.1"/>
    <property type="molecule type" value="Genomic_DNA"/>
</dbReference>
<gene>
    <name evidence="1" type="ORF">GCK32_001074</name>
</gene>
<reference evidence="1 2" key="1">
    <citation type="submission" date="2019-10" db="EMBL/GenBank/DDBJ databases">
        <title>Assembly and Annotation for the nematode Trichostrongylus colubriformis.</title>
        <authorList>
            <person name="Martin J."/>
        </authorList>
    </citation>
    <scope>NUCLEOTIDE SEQUENCE [LARGE SCALE GENOMIC DNA]</scope>
    <source>
        <strain evidence="1">G859</strain>
        <tissue evidence="1">Whole worm</tissue>
    </source>
</reference>
<dbReference type="AlphaFoldDB" id="A0AAN8FQL5"/>
<sequence>MDNQCTTLETGVSGCCCNTDACLSPTRIPGRKLWCYVGLIAKKAGVNVGAEVACNGMCSSLSGTVNGDDVVTFQCVPNKVCKTFMNTDGCATLKGDREITGCCCRDSDSCNVKQLNRTDIILPTPSPVSEYPISCWTGIYVNGVPYSDAGFTTCFGDCASVTLSTMINKQNHTATMYMCDPTSVCRALNMTNQCSTVEPGVSGCCCNTDGCLNPNSNAYPGNPLVCYVGVYYEKDNYSVGSEMPCNGQCASLQTTFGGKMLKTYHCAPTQVCKQIADNGCSKIYKDSDVLGCCCNTANNCNVKEKINTNNTVPAFTGTPIACQSGIYVDGAAITNDNAFIACKGQCAKLSYATNLTGVAHTLDLYTCDPASVCSGLGLSNSCSSIDGTNVSGCCCNSDGCVTPSISPTPSTGSGAALTTFTVIIAAVYTLLRQ</sequence>
<evidence type="ECO:0008006" key="3">
    <source>
        <dbReference type="Google" id="ProtNLM"/>
    </source>
</evidence>
<evidence type="ECO:0000313" key="1">
    <source>
        <dbReference type="EMBL" id="KAK5981489.1"/>
    </source>
</evidence>
<dbReference type="InterPro" id="IPR002603">
    <property type="entry name" value="ET_repeat"/>
</dbReference>